<keyword evidence="9" id="KW-1185">Reference proteome</keyword>
<protein>
    <recommendedName>
        <fullName evidence="7">Zn(2)-C6 fungal-type domain-containing protein</fullName>
    </recommendedName>
</protein>
<dbReference type="Pfam" id="PF00172">
    <property type="entry name" value="Zn_clus"/>
    <property type="match status" value="1"/>
</dbReference>
<proteinExistence type="predicted"/>
<name>A0A9P8UU91_9PEZI</name>
<evidence type="ECO:0000256" key="6">
    <source>
        <dbReference type="ARBA" id="ARBA00023242"/>
    </source>
</evidence>
<keyword evidence="3" id="KW-0805">Transcription regulation</keyword>
<evidence type="ECO:0000259" key="7">
    <source>
        <dbReference type="PROSITE" id="PS50048"/>
    </source>
</evidence>
<dbReference type="InterPro" id="IPR021858">
    <property type="entry name" value="Fun_TF"/>
</dbReference>
<dbReference type="AlphaFoldDB" id="A0A9P8UU91"/>
<dbReference type="CDD" id="cd00067">
    <property type="entry name" value="GAL4"/>
    <property type="match status" value="1"/>
</dbReference>
<dbReference type="PANTHER" id="PTHR36206">
    <property type="entry name" value="ASPERCRYPTIN BIOSYNTHESIS CLUSTER-SPECIFIC TRANSCRIPTION REGULATOR ATNN-RELATED"/>
    <property type="match status" value="1"/>
</dbReference>
<dbReference type="SUPFAM" id="SSF57701">
    <property type="entry name" value="Zn2/Cys6 DNA-binding domain"/>
    <property type="match status" value="1"/>
</dbReference>
<dbReference type="PROSITE" id="PS00463">
    <property type="entry name" value="ZN2_CY6_FUNGAL_1"/>
    <property type="match status" value="1"/>
</dbReference>
<dbReference type="PROSITE" id="PS50048">
    <property type="entry name" value="ZN2_CY6_FUNGAL_2"/>
    <property type="match status" value="1"/>
</dbReference>
<dbReference type="PANTHER" id="PTHR36206:SF12">
    <property type="entry name" value="ASPERCRYPTIN BIOSYNTHESIS CLUSTER-SPECIFIC TRANSCRIPTION REGULATOR ATNN-RELATED"/>
    <property type="match status" value="1"/>
</dbReference>
<dbReference type="OrthoDB" id="3598904at2759"/>
<gene>
    <name evidence="8" type="ORF">BKA67DRAFT_673919</name>
</gene>
<accession>A0A9P8UU91</accession>
<dbReference type="GeneID" id="70137637"/>
<dbReference type="Gene3D" id="4.10.240.10">
    <property type="entry name" value="Zn(2)-C6 fungal-type DNA-binding domain"/>
    <property type="match status" value="1"/>
</dbReference>
<dbReference type="GO" id="GO:0003677">
    <property type="term" value="F:DNA binding"/>
    <property type="evidence" value="ECO:0007669"/>
    <property type="project" value="UniProtKB-KW"/>
</dbReference>
<evidence type="ECO:0000256" key="5">
    <source>
        <dbReference type="ARBA" id="ARBA00023163"/>
    </source>
</evidence>
<comment type="caution">
    <text evidence="8">The sequence shown here is derived from an EMBL/GenBank/DDBJ whole genome shotgun (WGS) entry which is preliminary data.</text>
</comment>
<evidence type="ECO:0000256" key="1">
    <source>
        <dbReference type="ARBA" id="ARBA00022723"/>
    </source>
</evidence>
<evidence type="ECO:0000256" key="3">
    <source>
        <dbReference type="ARBA" id="ARBA00023015"/>
    </source>
</evidence>
<dbReference type="InterPro" id="IPR001138">
    <property type="entry name" value="Zn2Cys6_DnaBD"/>
</dbReference>
<dbReference type="InterPro" id="IPR036864">
    <property type="entry name" value="Zn2-C6_fun-type_DNA-bd_sf"/>
</dbReference>
<evidence type="ECO:0000313" key="8">
    <source>
        <dbReference type="EMBL" id="KAH6658110.1"/>
    </source>
</evidence>
<keyword evidence="2" id="KW-0862">Zinc</keyword>
<keyword evidence="4" id="KW-0238">DNA-binding</keyword>
<feature type="domain" description="Zn(2)-C6 fungal-type" evidence="7">
    <location>
        <begin position="20"/>
        <end position="48"/>
    </location>
</feature>
<organism evidence="8 9">
    <name type="scientific">Truncatella angustata</name>
    <dbReference type="NCBI Taxonomy" id="152316"/>
    <lineage>
        <taxon>Eukaryota</taxon>
        <taxon>Fungi</taxon>
        <taxon>Dikarya</taxon>
        <taxon>Ascomycota</taxon>
        <taxon>Pezizomycotina</taxon>
        <taxon>Sordariomycetes</taxon>
        <taxon>Xylariomycetidae</taxon>
        <taxon>Amphisphaeriales</taxon>
        <taxon>Sporocadaceae</taxon>
        <taxon>Truncatella</taxon>
    </lineage>
</organism>
<dbReference type="Pfam" id="PF11951">
    <property type="entry name" value="Fungal_trans_2"/>
    <property type="match status" value="1"/>
</dbReference>
<evidence type="ECO:0000313" key="9">
    <source>
        <dbReference type="Proteomes" id="UP000758603"/>
    </source>
</evidence>
<dbReference type="EMBL" id="JAGPXC010000002">
    <property type="protein sequence ID" value="KAH6658110.1"/>
    <property type="molecule type" value="Genomic_DNA"/>
</dbReference>
<dbReference type="Proteomes" id="UP000758603">
    <property type="component" value="Unassembled WGS sequence"/>
</dbReference>
<dbReference type="GO" id="GO:0000981">
    <property type="term" value="F:DNA-binding transcription factor activity, RNA polymerase II-specific"/>
    <property type="evidence" value="ECO:0007669"/>
    <property type="project" value="InterPro"/>
</dbReference>
<reference evidence="8" key="1">
    <citation type="journal article" date="2021" name="Nat. Commun.">
        <title>Genetic determinants of endophytism in the Arabidopsis root mycobiome.</title>
        <authorList>
            <person name="Mesny F."/>
            <person name="Miyauchi S."/>
            <person name="Thiergart T."/>
            <person name="Pickel B."/>
            <person name="Atanasova L."/>
            <person name="Karlsson M."/>
            <person name="Huettel B."/>
            <person name="Barry K.W."/>
            <person name="Haridas S."/>
            <person name="Chen C."/>
            <person name="Bauer D."/>
            <person name="Andreopoulos W."/>
            <person name="Pangilinan J."/>
            <person name="LaButti K."/>
            <person name="Riley R."/>
            <person name="Lipzen A."/>
            <person name="Clum A."/>
            <person name="Drula E."/>
            <person name="Henrissat B."/>
            <person name="Kohler A."/>
            <person name="Grigoriev I.V."/>
            <person name="Martin F.M."/>
            <person name="Hacquard S."/>
        </authorList>
    </citation>
    <scope>NUCLEOTIDE SEQUENCE</scope>
    <source>
        <strain evidence="8">MPI-SDFR-AT-0073</strain>
    </source>
</reference>
<dbReference type="RefSeq" id="XP_045962344.1">
    <property type="nucleotide sequence ID" value="XM_046108746.1"/>
</dbReference>
<dbReference type="InterPro" id="IPR052360">
    <property type="entry name" value="Transcr_Regulatory_Proteins"/>
</dbReference>
<dbReference type="GO" id="GO:0008270">
    <property type="term" value="F:zinc ion binding"/>
    <property type="evidence" value="ECO:0007669"/>
    <property type="project" value="InterPro"/>
</dbReference>
<evidence type="ECO:0000256" key="4">
    <source>
        <dbReference type="ARBA" id="ARBA00023125"/>
    </source>
</evidence>
<dbReference type="SMART" id="SM00066">
    <property type="entry name" value="GAL4"/>
    <property type="match status" value="1"/>
</dbReference>
<keyword evidence="1" id="KW-0479">Metal-binding</keyword>
<evidence type="ECO:0000256" key="2">
    <source>
        <dbReference type="ARBA" id="ARBA00022833"/>
    </source>
</evidence>
<keyword evidence="5" id="KW-0804">Transcription</keyword>
<sequence length="255" mass="28605">MPKVARGRRKRAYQPKTRTGCLTCKIRRVKCDETRPDCTRCTSTLRVCGGYAHVESPQSSQSSPNSLAIMTSPSFDTQAPTKSKRSFAFFVQRTCPQLAGFFGSEFWERLVLQAAYHEPAICHAVVAIGSLHEFYEYKRVATDMTEAFALEQYNHAIRDLLIPLSNDGKQAVDVCLISCILFTCFENMQGHHDSAGRHIRSGVKLLLEAVDNQRNGTYQYQKLGNKSVADSYVPLEVLTRVFANLGDQQARQVSI</sequence>
<keyword evidence="6" id="KW-0539">Nucleus</keyword>